<dbReference type="Pfam" id="PF17963">
    <property type="entry name" value="Big_9"/>
    <property type="match status" value="1"/>
</dbReference>
<evidence type="ECO:0000313" key="4">
    <source>
        <dbReference type="EMBL" id="NHF61599.1"/>
    </source>
</evidence>
<accession>A0A967AXA5</accession>
<dbReference type="PANTHER" id="PTHR16026:SF0">
    <property type="entry name" value="CARTILAGE ACIDIC PROTEIN 1"/>
    <property type="match status" value="1"/>
</dbReference>
<feature type="region of interest" description="Disordered" evidence="2">
    <location>
        <begin position="334"/>
        <end position="353"/>
    </location>
</feature>
<keyword evidence="5" id="KW-1185">Reference proteome</keyword>
<dbReference type="InterPro" id="IPR027039">
    <property type="entry name" value="Crtac1"/>
</dbReference>
<dbReference type="Gene3D" id="4.10.1080.10">
    <property type="entry name" value="TSP type-3 repeat"/>
    <property type="match status" value="1"/>
</dbReference>
<sequence length="1162" mass="122160">MSGQKPMRFPQNLQGRILLCLLLAWAFTASAQTTFTESAAAYGLNLGQNKDGGHAWSDFDNDGDLDVLVLENSSSRSFLMQNNAGIFTNVQATLAPGMLGDAAERQAAWGDLNSDGRKDFLISSHGNSSSRMAIQIFIQNADGTFGDGIGGTAPITVGRPSSATVNISPINAEGVGLFDFEGDGDLDIFFDSHNYGIELLRNNYIDHTTNTVANPAPAAMFTHITPGNGSGVVEFGLNQFATDGDYGSAADVNDDGWVDIFMRKRDENDFFLNQGGIFTNGSDVAQASNNNKGGVGLWDLDNDGDLDAVWTENDLTQIFRNDGAGIWTALGSGTFPGLPQPTNTDNGSSSDDIDALAGGDVDNDGDIDILFVGDNRSYLFINQLNSPTPAPGVVGSGTAMTFSLDLATFNNGRNGEGATMVDVDDDGDLDIYININGNANQLYINNLAAANRNNHLLVNVSEDRGANGATGGTPERVAIGTNVLIRDCAGNIVSGLRQVNGVFGHGTQSPEEVHFGLPLGENETYIIEVRYPNFHDPTDSSGFSRLIATIVAQPSTIPGTNHYDLSTTDAEIVENPNPPDAVDDLVTVPVGNTISIQISLFDNDTEPDGENFFIESVVQPAVGSVVIDDADAGLVTYTYSAGTLFPGTTFEYTITDSTVSICPALGKSDTATVTVYEPCADPSGIDSDGDGINDFCDEDDDNDGILDTIECAYSILWVNDGTTSSEEQNAIDQLEALGYSVTVVDDNVGDNADNYDVTFLYEDVISGTALSNVTNMITTAKGIVTTEPWLYDDLFGASQGATTNTNLVNIVNNGHPVTFGLSSGDNDIGDGSFHASGLASGNVLGYHPNGEVSIAVWESGDAMDTGTAPGRRVILPLGNSNGGFNAAGQTLLVNAIIWAASGNPSCDSDADGVNDDLDLDSDNDGIYDAVEAGHGAPHTNGRLSGNVGLDGVSDAIQASGQENSGLVNYIQLDSDTDGNYDYLEFDSDNDGCNDADEAYANPDADSDNNGMYGSGTPAVNPDGTVVTASYPTPADGDGNTVFDYLEVGMAPSITTQPLDTTICPGCIGTISVVANDADTFQWQIFNGSIWVDLNDAGIYGGTATNSLVITNPTTADNGNQYRVLVSNTAYACSLETSNPVTLIVQVATVITNRRITYRVSRN</sequence>
<evidence type="ECO:0000256" key="2">
    <source>
        <dbReference type="SAM" id="MobiDB-lite"/>
    </source>
</evidence>
<dbReference type="InterPro" id="IPR028994">
    <property type="entry name" value="Integrin_alpha_N"/>
</dbReference>
<feature type="chain" id="PRO_5037477711" description="Repeat domain-containing protein" evidence="3">
    <location>
        <begin position="32"/>
        <end position="1162"/>
    </location>
</feature>
<dbReference type="Gene3D" id="2.60.40.10">
    <property type="entry name" value="Immunoglobulins"/>
    <property type="match status" value="1"/>
</dbReference>
<dbReference type="GO" id="GO:0005509">
    <property type="term" value="F:calcium ion binding"/>
    <property type="evidence" value="ECO:0007669"/>
    <property type="project" value="InterPro"/>
</dbReference>
<dbReference type="EMBL" id="VIKU02000011">
    <property type="protein sequence ID" value="NHF61599.1"/>
    <property type="molecule type" value="Genomic_DNA"/>
</dbReference>
<evidence type="ECO:0000313" key="5">
    <source>
        <dbReference type="Proteomes" id="UP000707206"/>
    </source>
</evidence>
<dbReference type="InterPro" id="IPR013783">
    <property type="entry name" value="Ig-like_fold"/>
</dbReference>
<feature type="compositionally biased region" description="Polar residues" evidence="2">
    <location>
        <begin position="340"/>
        <end position="350"/>
    </location>
</feature>
<dbReference type="InterPro" id="IPR013517">
    <property type="entry name" value="FG-GAP"/>
</dbReference>
<keyword evidence="1 3" id="KW-0732">Signal</keyword>
<dbReference type="PANTHER" id="PTHR16026">
    <property type="entry name" value="CARTILAGE ACIDIC PROTEIN 1"/>
    <property type="match status" value="1"/>
</dbReference>
<dbReference type="SUPFAM" id="SSF48726">
    <property type="entry name" value="Immunoglobulin"/>
    <property type="match status" value="1"/>
</dbReference>
<comment type="caution">
    <text evidence="4">The sequence shown here is derived from an EMBL/GenBank/DDBJ whole genome shotgun (WGS) entry which is preliminary data.</text>
</comment>
<feature type="signal peptide" evidence="3">
    <location>
        <begin position="1"/>
        <end position="31"/>
    </location>
</feature>
<proteinExistence type="predicted"/>
<dbReference type="Proteomes" id="UP000707206">
    <property type="component" value="Unassembled WGS sequence"/>
</dbReference>
<dbReference type="SUPFAM" id="SSF69318">
    <property type="entry name" value="Integrin alpha N-terminal domain"/>
    <property type="match status" value="2"/>
</dbReference>
<dbReference type="InterPro" id="IPR028974">
    <property type="entry name" value="TSP_type-3_rpt"/>
</dbReference>
<dbReference type="AlphaFoldDB" id="A0A967AXA5"/>
<dbReference type="InterPro" id="IPR036179">
    <property type="entry name" value="Ig-like_dom_sf"/>
</dbReference>
<reference evidence="4" key="2">
    <citation type="submission" date="2020-03" db="EMBL/GenBank/DDBJ databases">
        <title>Flavobacteriaceae bacterium strain TP-CH-4, a member of the family Flavobacteriaceae isolated from a deep-sea seamount.</title>
        <authorList>
            <person name="Zhang D.-C."/>
        </authorList>
    </citation>
    <scope>NUCLEOTIDE SEQUENCE</scope>
    <source>
        <strain evidence="4">TP-CH-4</strain>
    </source>
</reference>
<dbReference type="Pfam" id="PF13517">
    <property type="entry name" value="FG-GAP_3"/>
    <property type="match status" value="1"/>
</dbReference>
<reference evidence="4" key="1">
    <citation type="submission" date="2019-07" db="EMBL/GenBank/DDBJ databases">
        <authorList>
            <person name="De-Chao Zhang Q."/>
        </authorList>
    </citation>
    <scope>NUCLEOTIDE SEQUENCE</scope>
    <source>
        <strain evidence="4">TP-CH-4</strain>
    </source>
</reference>
<organism evidence="4 5">
    <name type="scientific">Pelagihabitans pacificus</name>
    <dbReference type="NCBI Taxonomy" id="2696054"/>
    <lineage>
        <taxon>Bacteria</taxon>
        <taxon>Pseudomonadati</taxon>
        <taxon>Bacteroidota</taxon>
        <taxon>Flavobacteriia</taxon>
        <taxon>Flavobacteriales</taxon>
        <taxon>Flavobacteriaceae</taxon>
        <taxon>Pelagihabitans</taxon>
    </lineage>
</organism>
<name>A0A967AXA5_9FLAO</name>
<gene>
    <name evidence="4" type="ORF">FK220_019760</name>
</gene>
<evidence type="ECO:0000256" key="3">
    <source>
        <dbReference type="SAM" id="SignalP"/>
    </source>
</evidence>
<protein>
    <recommendedName>
        <fullName evidence="6">Repeat domain-containing protein</fullName>
    </recommendedName>
</protein>
<evidence type="ECO:0000256" key="1">
    <source>
        <dbReference type="ARBA" id="ARBA00022729"/>
    </source>
</evidence>
<evidence type="ECO:0008006" key="6">
    <source>
        <dbReference type="Google" id="ProtNLM"/>
    </source>
</evidence>